<keyword evidence="2" id="KW-1185">Reference proteome</keyword>
<name>A0A9Q0WE93_SALPP</name>
<reference evidence="1" key="1">
    <citation type="submission" date="2022-11" db="EMBL/GenBank/DDBJ databases">
        <authorList>
            <person name="Hyden B.L."/>
            <person name="Feng K."/>
            <person name="Yates T."/>
            <person name="Jawdy S."/>
            <person name="Smart L.B."/>
            <person name="Muchero W."/>
        </authorList>
    </citation>
    <scope>NUCLEOTIDE SEQUENCE</scope>
    <source>
        <tissue evidence="1">Shoot tip</tissue>
    </source>
</reference>
<evidence type="ECO:0000313" key="2">
    <source>
        <dbReference type="Proteomes" id="UP001151532"/>
    </source>
</evidence>
<comment type="caution">
    <text evidence="1">The sequence shown here is derived from an EMBL/GenBank/DDBJ whole genome shotgun (WGS) entry which is preliminary data.</text>
</comment>
<reference evidence="1" key="2">
    <citation type="journal article" date="2023" name="Int. J. Mol. Sci.">
        <title>De Novo Assembly and Annotation of 11 Diverse Shrub Willow (Salix) Genomes Reveals Novel Gene Organization in Sex-Linked Regions.</title>
        <authorList>
            <person name="Hyden B."/>
            <person name="Feng K."/>
            <person name="Yates T.B."/>
            <person name="Jawdy S."/>
            <person name="Cereghino C."/>
            <person name="Smart L.B."/>
            <person name="Muchero W."/>
        </authorList>
    </citation>
    <scope>NUCLEOTIDE SEQUENCE</scope>
    <source>
        <tissue evidence="1">Shoot tip</tissue>
    </source>
</reference>
<organism evidence="1 2">
    <name type="scientific">Salix purpurea</name>
    <name type="common">Purple osier willow</name>
    <dbReference type="NCBI Taxonomy" id="77065"/>
    <lineage>
        <taxon>Eukaryota</taxon>
        <taxon>Viridiplantae</taxon>
        <taxon>Streptophyta</taxon>
        <taxon>Embryophyta</taxon>
        <taxon>Tracheophyta</taxon>
        <taxon>Spermatophyta</taxon>
        <taxon>Magnoliopsida</taxon>
        <taxon>eudicotyledons</taxon>
        <taxon>Gunneridae</taxon>
        <taxon>Pentapetalae</taxon>
        <taxon>rosids</taxon>
        <taxon>fabids</taxon>
        <taxon>Malpighiales</taxon>
        <taxon>Salicaceae</taxon>
        <taxon>Saliceae</taxon>
        <taxon>Salix</taxon>
    </lineage>
</organism>
<dbReference type="Proteomes" id="UP001151532">
    <property type="component" value="Chromosome 4"/>
</dbReference>
<gene>
    <name evidence="1" type="ORF">OIU79_021596</name>
</gene>
<evidence type="ECO:0000313" key="1">
    <source>
        <dbReference type="EMBL" id="KAJ6765427.1"/>
    </source>
</evidence>
<accession>A0A9Q0WE93</accession>
<dbReference type="EMBL" id="JAPFFK010000004">
    <property type="protein sequence ID" value="KAJ6765427.1"/>
    <property type="molecule type" value="Genomic_DNA"/>
</dbReference>
<protein>
    <submittedName>
        <fullName evidence="1">Uncharacterized protein</fullName>
    </submittedName>
</protein>
<proteinExistence type="predicted"/>
<sequence length="101" mass="11927">MHSRTSDPRLPRTLCRSQNHLNTVFLLPETLFKPRIINNHINGDPRLGIRVQKLRQQTLQIRRRPFREPVLSFVNLPVHCHQISVIEWQITSNQDKQDDTA</sequence>
<dbReference type="AlphaFoldDB" id="A0A9Q0WE93"/>